<evidence type="ECO:0000313" key="2">
    <source>
        <dbReference type="EMBL" id="BCX47033.1"/>
    </source>
</evidence>
<name>A0ABN6H554_9BACT</name>
<organism evidence="2 3">
    <name type="scientific">Haloferula helveola</name>
    <dbReference type="NCBI Taxonomy" id="490095"/>
    <lineage>
        <taxon>Bacteria</taxon>
        <taxon>Pseudomonadati</taxon>
        <taxon>Verrucomicrobiota</taxon>
        <taxon>Verrucomicrobiia</taxon>
        <taxon>Verrucomicrobiales</taxon>
        <taxon>Verrucomicrobiaceae</taxon>
        <taxon>Haloferula</taxon>
    </lineage>
</organism>
<dbReference type="InterPro" id="IPR036873">
    <property type="entry name" value="Rhodanese-like_dom_sf"/>
</dbReference>
<dbReference type="EMBL" id="AP024702">
    <property type="protein sequence ID" value="BCX47033.1"/>
    <property type="molecule type" value="Genomic_DNA"/>
</dbReference>
<dbReference type="SMART" id="SM00867">
    <property type="entry name" value="YceI"/>
    <property type="match status" value="1"/>
</dbReference>
<dbReference type="InterPro" id="IPR036761">
    <property type="entry name" value="TTHA0802/YceI-like_sf"/>
</dbReference>
<dbReference type="Pfam" id="PF00581">
    <property type="entry name" value="Rhodanese"/>
    <property type="match status" value="1"/>
</dbReference>
<dbReference type="PANTHER" id="PTHR34406">
    <property type="entry name" value="PROTEIN YCEI"/>
    <property type="match status" value="1"/>
</dbReference>
<dbReference type="Proteomes" id="UP001374893">
    <property type="component" value="Chromosome"/>
</dbReference>
<dbReference type="SUPFAM" id="SSF52821">
    <property type="entry name" value="Rhodanese/Cell cycle control phosphatase"/>
    <property type="match status" value="1"/>
</dbReference>
<dbReference type="SUPFAM" id="SSF101874">
    <property type="entry name" value="YceI-like"/>
    <property type="match status" value="1"/>
</dbReference>
<protein>
    <submittedName>
        <fullName evidence="2">YceI-like domain-containing protein</fullName>
    </submittedName>
</protein>
<reference evidence="2 3" key="1">
    <citation type="submission" date="2021-06" db="EMBL/GenBank/DDBJ databases">
        <title>Complete genome of Haloferula helveola possessing various polysaccharide degrading enzymes.</title>
        <authorList>
            <person name="Takami H."/>
            <person name="Huang C."/>
            <person name="Hamasaki K."/>
        </authorList>
    </citation>
    <scope>NUCLEOTIDE SEQUENCE [LARGE SCALE GENOMIC DNA]</scope>
    <source>
        <strain evidence="2 3">CN-1</strain>
    </source>
</reference>
<dbReference type="PANTHER" id="PTHR34406:SF1">
    <property type="entry name" value="PROTEIN YCEI"/>
    <property type="match status" value="1"/>
</dbReference>
<dbReference type="Gene3D" id="2.40.128.110">
    <property type="entry name" value="Lipid/polyisoprenoid-binding, YceI-like"/>
    <property type="match status" value="1"/>
</dbReference>
<gene>
    <name evidence="2" type="ORF">HAHE_09410</name>
</gene>
<evidence type="ECO:0000313" key="3">
    <source>
        <dbReference type="Proteomes" id="UP001374893"/>
    </source>
</evidence>
<dbReference type="Pfam" id="PF04264">
    <property type="entry name" value="YceI"/>
    <property type="match status" value="1"/>
</dbReference>
<dbReference type="InterPro" id="IPR001763">
    <property type="entry name" value="Rhodanese-like_dom"/>
</dbReference>
<dbReference type="PROSITE" id="PS50206">
    <property type="entry name" value="RHODANESE_3"/>
    <property type="match status" value="1"/>
</dbReference>
<sequence length="257" mass="27781">MFEVSFLERLGDTAPDSDLPTVLCGASAKSHEARMAAEKLVRSGYQDVSVLEGGIEGWKQAGLDTEGTTSAPAIPEPPNGTLDLDLSECRLEWTGRNLLNKHFGTIAITAGALDFDHGQLTGGRIEFDLQSLRCTDLGGDPLHDVLIRHLLDHDFLDAAEHPDCRLEITAAKELQDTAPGTPNLAVTAELTLRGITEPIEFTACSGLTPDGKPAAQASFAVDRTRWGILYGSARFFENLAGHLVNDMIEFQARIVTR</sequence>
<dbReference type="Gene3D" id="3.40.250.10">
    <property type="entry name" value="Rhodanese-like domain"/>
    <property type="match status" value="1"/>
</dbReference>
<proteinExistence type="predicted"/>
<accession>A0ABN6H554</accession>
<evidence type="ECO:0000259" key="1">
    <source>
        <dbReference type="PROSITE" id="PS50206"/>
    </source>
</evidence>
<keyword evidence="3" id="KW-1185">Reference proteome</keyword>
<dbReference type="InterPro" id="IPR007372">
    <property type="entry name" value="Lipid/polyisoprenoid-bd_YceI"/>
</dbReference>
<feature type="domain" description="Rhodanese" evidence="1">
    <location>
        <begin position="5"/>
        <end position="67"/>
    </location>
</feature>